<keyword evidence="2" id="KW-1185">Reference proteome</keyword>
<evidence type="ECO:0000313" key="1">
    <source>
        <dbReference type="EMBL" id="GIG44929.1"/>
    </source>
</evidence>
<organism evidence="1 2">
    <name type="scientific">Dactylosporangium siamense</name>
    <dbReference type="NCBI Taxonomy" id="685454"/>
    <lineage>
        <taxon>Bacteria</taxon>
        <taxon>Bacillati</taxon>
        <taxon>Actinomycetota</taxon>
        <taxon>Actinomycetes</taxon>
        <taxon>Micromonosporales</taxon>
        <taxon>Micromonosporaceae</taxon>
        <taxon>Dactylosporangium</taxon>
    </lineage>
</organism>
<dbReference type="AlphaFoldDB" id="A0A919PJM2"/>
<dbReference type="RefSeq" id="WP_203846737.1">
    <property type="nucleotide sequence ID" value="NZ_BAAAVW010000007.1"/>
</dbReference>
<protein>
    <submittedName>
        <fullName evidence="1">Uncharacterized protein</fullName>
    </submittedName>
</protein>
<evidence type="ECO:0000313" key="2">
    <source>
        <dbReference type="Proteomes" id="UP000660611"/>
    </source>
</evidence>
<dbReference type="Proteomes" id="UP000660611">
    <property type="component" value="Unassembled WGS sequence"/>
</dbReference>
<gene>
    <name evidence="1" type="ORF">Dsi01nite_029700</name>
</gene>
<name>A0A919PJM2_9ACTN</name>
<reference evidence="1" key="1">
    <citation type="submission" date="2021-01" db="EMBL/GenBank/DDBJ databases">
        <title>Whole genome shotgun sequence of Dactylosporangium siamense NBRC 106093.</title>
        <authorList>
            <person name="Komaki H."/>
            <person name="Tamura T."/>
        </authorList>
    </citation>
    <scope>NUCLEOTIDE SEQUENCE</scope>
    <source>
        <strain evidence="1">NBRC 106093</strain>
    </source>
</reference>
<comment type="caution">
    <text evidence="1">The sequence shown here is derived from an EMBL/GenBank/DDBJ whole genome shotgun (WGS) entry which is preliminary data.</text>
</comment>
<sequence length="224" mass="22811">MSSKTKRRPAVPQRRRSGPPWVWIVLALAVGALLGGPIGAATADPRSDTQQAIDKLKAADAKRDAEQIVALTEQARQVRDALAPVLEQFAAAVPPGAATPGPDATAQQVTAWRAATTKAVAGFDNPPSAGTGVNIARGGLTAATRTLHEAVTAYEQALTAPAPAKAAQLAHAGKLRDIAVATWAVGGTQLDQLNIDAGHGHAHVFLPAAPGQGAMTSDGSPEGK</sequence>
<proteinExistence type="predicted"/>
<accession>A0A919PJM2</accession>
<dbReference type="EMBL" id="BONQ01000047">
    <property type="protein sequence ID" value="GIG44929.1"/>
    <property type="molecule type" value="Genomic_DNA"/>
</dbReference>